<dbReference type="PANTHER" id="PTHR12558:SF13">
    <property type="entry name" value="CELL DIVISION CYCLE PROTEIN 27 HOMOLOG"/>
    <property type="match status" value="1"/>
</dbReference>
<accession>A0A1H0AAA9</accession>
<dbReference type="Pfam" id="PF14130">
    <property type="entry name" value="Cap4_nuclease"/>
    <property type="match status" value="1"/>
</dbReference>
<dbReference type="SUPFAM" id="SSF48452">
    <property type="entry name" value="TPR-like"/>
    <property type="match status" value="2"/>
</dbReference>
<name>A0A1H0AAA9_9PSED</name>
<dbReference type="PANTHER" id="PTHR12558">
    <property type="entry name" value="CELL DIVISION CYCLE 16,23,27"/>
    <property type="match status" value="1"/>
</dbReference>
<dbReference type="Proteomes" id="UP000748067">
    <property type="component" value="Unassembled WGS sequence"/>
</dbReference>
<dbReference type="Gene3D" id="1.25.40.10">
    <property type="entry name" value="Tetratricopeptide repeat domain"/>
    <property type="match status" value="1"/>
</dbReference>
<dbReference type="Pfam" id="PF12895">
    <property type="entry name" value="ANAPC3"/>
    <property type="match status" value="1"/>
</dbReference>
<evidence type="ECO:0000313" key="5">
    <source>
        <dbReference type="Proteomes" id="UP000182470"/>
    </source>
</evidence>
<evidence type="ECO:0000256" key="1">
    <source>
        <dbReference type="PROSITE-ProRule" id="PRU00339"/>
    </source>
</evidence>
<feature type="repeat" description="TPR" evidence="1">
    <location>
        <begin position="335"/>
        <end position="368"/>
    </location>
</feature>
<dbReference type="InterPro" id="IPR025382">
    <property type="entry name" value="Cap4-like_endonuclease_dom"/>
</dbReference>
<keyword evidence="1" id="KW-0802">TPR repeat</keyword>
<feature type="domain" description="CD-NTase associated protein 4-like DNA endonuclease" evidence="2">
    <location>
        <begin position="12"/>
        <end position="69"/>
    </location>
</feature>
<dbReference type="EMBL" id="LT629704">
    <property type="protein sequence ID" value="SDN30490.1"/>
    <property type="molecule type" value="Genomic_DNA"/>
</dbReference>
<dbReference type="RefSeq" id="WP_083358268.1">
    <property type="nucleotide sequence ID" value="NZ_JXDI01000002.1"/>
</dbReference>
<gene>
    <name evidence="3" type="primary">yrrB</name>
    <name evidence="3" type="ORF">PSAN_41250</name>
    <name evidence="4" type="ORF">SAMN04490179_3574</name>
</gene>
<dbReference type="Proteomes" id="UP000182470">
    <property type="component" value="Chromosome I"/>
</dbReference>
<dbReference type="EMBL" id="JXDI01000002">
    <property type="protein sequence ID" value="KAF2407197.1"/>
    <property type="molecule type" value="Genomic_DNA"/>
</dbReference>
<evidence type="ECO:0000313" key="3">
    <source>
        <dbReference type="EMBL" id="KAF2407197.1"/>
    </source>
</evidence>
<protein>
    <submittedName>
        <fullName evidence="4">Flp pilus assembly protein TadD, contains TPR repeats</fullName>
    </submittedName>
    <submittedName>
        <fullName evidence="3">TPR repeat-containing protein YrrB</fullName>
    </submittedName>
</protein>
<keyword evidence="6" id="KW-1185">Reference proteome</keyword>
<sequence length="630" mass="70398">MTKDSYFGKVKTGGANASAGFSFQDACALYHLIKTIDEPAFLALGLENDDDFTLAYSKTKIFAQVKLEELSIPLARAHLGENKILIGSTLNKSLSTFLTYLAHYRNFMKSAESTEAKLKVTQDFEVLRLKHNLSNVPDSWQVDTLPDTKIEELIQFSIMSWGLQTSRVINTQACLQEFLSIIAKKRVTRGFLDKKPALDILYKHSKPIDIGEALTQQNYIDRIGIKKEAILDKVDTKINNAEQFLKADQYSQALEIYINLAAMLESEQLYLKCASIYHVLNEHDHAIAYCDKALKTSPHLPYAQAIKGSSLGEQGRYAEAIDFLKSANHNLPDDAVILYNLGVSFLKLGKIPDAINYFEHAIGIDKTSSSAHLNLGICLFNQQQYSKALEHIEMSLLLEPGMPEAISQKAEIKRFYGEFDEAQALFERGLTAMPDNPLNQRGLAFCLLAKGDLLGAPILLKYCAAELDRLKHGRAITLMDSGLTRTIAIAITRIDELIYEINYNGASFRLAKPAKDTIGITADNIAGLYMPLIIKSYERECDYNNALTQIKLNEMSHLVCIVDGVVNGLGDHCEIRINFKNFSIHSKTDPSKNEGFNAFKSAYQDHCMLLLQHEKTDQSAVFNLVGLQVN</sequence>
<proteinExistence type="predicted"/>
<dbReference type="OrthoDB" id="306502at2"/>
<reference evidence="3 6" key="1">
    <citation type="submission" date="2015-01" db="EMBL/GenBank/DDBJ databases">
        <title>Genome Sequence of Pseudomonas antarctica CMS 35.</title>
        <authorList>
            <person name="Voget S."/>
            <person name="Chow J."/>
            <person name="Daniel R."/>
            <person name="Streit W."/>
        </authorList>
    </citation>
    <scope>NUCLEOTIDE SEQUENCE [LARGE SCALE GENOMIC DNA]</scope>
    <source>
        <strain evidence="3 6">CMS 35</strain>
    </source>
</reference>
<dbReference type="SMART" id="SM00028">
    <property type="entry name" value="TPR"/>
    <property type="match status" value="5"/>
</dbReference>
<dbReference type="GO" id="GO:0004518">
    <property type="term" value="F:nuclease activity"/>
    <property type="evidence" value="ECO:0007669"/>
    <property type="project" value="InterPro"/>
</dbReference>
<dbReference type="InterPro" id="IPR019734">
    <property type="entry name" value="TPR_rpt"/>
</dbReference>
<evidence type="ECO:0000313" key="4">
    <source>
        <dbReference type="EMBL" id="SDN30490.1"/>
    </source>
</evidence>
<organism evidence="4 5">
    <name type="scientific">Pseudomonas antarctica</name>
    <dbReference type="NCBI Taxonomy" id="219572"/>
    <lineage>
        <taxon>Bacteria</taxon>
        <taxon>Pseudomonadati</taxon>
        <taxon>Pseudomonadota</taxon>
        <taxon>Gammaproteobacteria</taxon>
        <taxon>Pseudomonadales</taxon>
        <taxon>Pseudomonadaceae</taxon>
        <taxon>Pseudomonas</taxon>
    </lineage>
</organism>
<dbReference type="AlphaFoldDB" id="A0A1H0AAA9"/>
<dbReference type="InterPro" id="IPR011990">
    <property type="entry name" value="TPR-like_helical_dom_sf"/>
</dbReference>
<evidence type="ECO:0000313" key="6">
    <source>
        <dbReference type="Proteomes" id="UP000748067"/>
    </source>
</evidence>
<dbReference type="PROSITE" id="PS50005">
    <property type="entry name" value="TPR"/>
    <property type="match status" value="2"/>
</dbReference>
<feature type="repeat" description="TPR" evidence="1">
    <location>
        <begin position="369"/>
        <end position="402"/>
    </location>
</feature>
<reference evidence="4 5" key="2">
    <citation type="submission" date="2016-10" db="EMBL/GenBank/DDBJ databases">
        <authorList>
            <person name="de Groot N.N."/>
        </authorList>
    </citation>
    <scope>NUCLEOTIDE SEQUENCE [LARGE SCALE GENOMIC DNA]</scope>
    <source>
        <strain evidence="4 5">BS2772</strain>
    </source>
</reference>
<evidence type="ECO:0000259" key="2">
    <source>
        <dbReference type="Pfam" id="PF14130"/>
    </source>
</evidence>